<dbReference type="PANTHER" id="PTHR40036:SF1">
    <property type="entry name" value="MACROCIN O-METHYLTRANSFERASE"/>
    <property type="match status" value="1"/>
</dbReference>
<dbReference type="InterPro" id="IPR008884">
    <property type="entry name" value="TylF_MeTrfase"/>
</dbReference>
<dbReference type="Gene3D" id="3.40.50.150">
    <property type="entry name" value="Vaccinia Virus protein VP39"/>
    <property type="match status" value="1"/>
</dbReference>
<protein>
    <submittedName>
        <fullName evidence="1">Unannotated protein</fullName>
    </submittedName>
</protein>
<proteinExistence type="predicted"/>
<dbReference type="Pfam" id="PF05711">
    <property type="entry name" value="TylF"/>
    <property type="match status" value="1"/>
</dbReference>
<gene>
    <name evidence="1" type="ORF">UFOPK3772_03199</name>
</gene>
<sequence>MHRRPAGWLGATLGEVPAGCDNDPVKAHEQFVSTVARKFGLQVSRIESNEVRLPIEATTDDAALISSLRPYTMTSAERLWSLLNAVSYATAEQVPGDFVECGVWRGGSVMAMAQQLNRLGVTDRRIWLYDTFAGMTAPTDDDIAADTGESAAALMNRTDVGDGNNVWAHATRPDVEANLATTNYPAENFIYVEGDVAKTLSAQVPDAISILRLDTDWYESTKVALEVLYPRLAVGGVCILDDYGHWQGARKAVDDYFVAVGKRPYMHPIDYSGRVFIKTG</sequence>
<organism evidence="1">
    <name type="scientific">freshwater metagenome</name>
    <dbReference type="NCBI Taxonomy" id="449393"/>
    <lineage>
        <taxon>unclassified sequences</taxon>
        <taxon>metagenomes</taxon>
        <taxon>ecological metagenomes</taxon>
    </lineage>
</organism>
<accession>A0A6J7LKL0</accession>
<evidence type="ECO:0000313" key="1">
    <source>
        <dbReference type="EMBL" id="CAB4969230.1"/>
    </source>
</evidence>
<name>A0A6J7LKL0_9ZZZZ</name>
<dbReference type="InterPro" id="IPR029063">
    <property type="entry name" value="SAM-dependent_MTases_sf"/>
</dbReference>
<dbReference type="AlphaFoldDB" id="A0A6J7LKL0"/>
<dbReference type="SUPFAM" id="SSF53335">
    <property type="entry name" value="S-adenosyl-L-methionine-dependent methyltransferases"/>
    <property type="match status" value="1"/>
</dbReference>
<dbReference type="EMBL" id="CAFBNE010000169">
    <property type="protein sequence ID" value="CAB4969230.1"/>
    <property type="molecule type" value="Genomic_DNA"/>
</dbReference>
<dbReference type="PANTHER" id="PTHR40036">
    <property type="entry name" value="MACROCIN O-METHYLTRANSFERASE"/>
    <property type="match status" value="1"/>
</dbReference>
<reference evidence="1" key="1">
    <citation type="submission" date="2020-05" db="EMBL/GenBank/DDBJ databases">
        <authorList>
            <person name="Chiriac C."/>
            <person name="Salcher M."/>
            <person name="Ghai R."/>
            <person name="Kavagutti S V."/>
        </authorList>
    </citation>
    <scope>NUCLEOTIDE SEQUENCE</scope>
</reference>